<feature type="chain" id="PRO_5045858772" evidence="1">
    <location>
        <begin position="27"/>
        <end position="466"/>
    </location>
</feature>
<dbReference type="InterPro" id="IPR023614">
    <property type="entry name" value="Porin_dom_sf"/>
</dbReference>
<evidence type="ECO:0000313" key="2">
    <source>
        <dbReference type="EMBL" id="WCT73208.1"/>
    </source>
</evidence>
<dbReference type="Gene3D" id="2.40.160.10">
    <property type="entry name" value="Porin"/>
    <property type="match status" value="1"/>
</dbReference>
<organism evidence="2 3">
    <name type="scientific">Sphingomonas naphthae</name>
    <dbReference type="NCBI Taxonomy" id="1813468"/>
    <lineage>
        <taxon>Bacteria</taxon>
        <taxon>Pseudomonadati</taxon>
        <taxon>Pseudomonadota</taxon>
        <taxon>Alphaproteobacteria</taxon>
        <taxon>Sphingomonadales</taxon>
        <taxon>Sphingomonadaceae</taxon>
        <taxon>Sphingomonas</taxon>
    </lineage>
</organism>
<dbReference type="SUPFAM" id="SSF56935">
    <property type="entry name" value="Porins"/>
    <property type="match status" value="1"/>
</dbReference>
<dbReference type="Proteomes" id="UP001220395">
    <property type="component" value="Chromosome"/>
</dbReference>
<keyword evidence="3" id="KW-1185">Reference proteome</keyword>
<reference evidence="2 3" key="1">
    <citation type="submission" date="2023-02" db="EMBL/GenBank/DDBJ databases">
        <title>Genome sequence of Sphingomonas naphthae.</title>
        <authorList>
            <person name="Kim S."/>
            <person name="Heo J."/>
            <person name="Kwon S.-W."/>
        </authorList>
    </citation>
    <scope>NUCLEOTIDE SEQUENCE [LARGE SCALE GENOMIC DNA]</scope>
    <source>
        <strain evidence="2 3">KACC 18716</strain>
    </source>
</reference>
<feature type="signal peptide" evidence="1">
    <location>
        <begin position="1"/>
        <end position="26"/>
    </location>
</feature>
<sequence>MRGKHKRLFAATAGLCLLANAAPAFADTTDDLLLRLKEKGILTEQEYQALLTRRQQEASAVVTTGTAPAPQQAAAQALDDKRSVRMTESGVGFEMGGVQLKFSGSVNGFYVHDNGDSPTANHVVAGGLATVGPKSSSVRNGLLPGFLKVDVTTNQGGWDVGAHFGMYPGIDSVTGAGGANSGGAPQALATAGIDFRQTYLTFGKPNFGEVKIGRDIGLFASEAILNDITLLSVGTAAGNAAPSNTSLGRIGLGYIYTDFQPQMTYTTPKFGGLQASIGLFQPLVTIGNNEVNKNPGFQGKVTYDFTAGKVGGHLWLSGITQKHDGVGAFPSYTGRAVDGGAKLTFGPASLLGYYYTGKGIGTTGLFILSTAANGRSRKSDGFYTQGTLTFGKLTAGVSYGESRLDLAPGEVNPILVDVNSSWVGQLRYGLTPWVTLVSEYVRTKSEAHGINEAKSNALAAGAILFF</sequence>
<protein>
    <submittedName>
        <fullName evidence="2">Porin</fullName>
    </submittedName>
</protein>
<keyword evidence="1" id="KW-0732">Signal</keyword>
<gene>
    <name evidence="2" type="ORF">PQ455_16555</name>
</gene>
<dbReference type="RefSeq" id="WP_273687260.1">
    <property type="nucleotide sequence ID" value="NZ_CP117411.1"/>
</dbReference>
<proteinExistence type="predicted"/>
<name>A0ABY7TJV1_9SPHN</name>
<accession>A0ABY7TJV1</accession>
<evidence type="ECO:0000313" key="3">
    <source>
        <dbReference type="Proteomes" id="UP001220395"/>
    </source>
</evidence>
<evidence type="ECO:0000256" key="1">
    <source>
        <dbReference type="SAM" id="SignalP"/>
    </source>
</evidence>
<dbReference type="EMBL" id="CP117411">
    <property type="protein sequence ID" value="WCT73208.1"/>
    <property type="molecule type" value="Genomic_DNA"/>
</dbReference>